<sequence length="336" mass="37530">MENKPAQTPQNNGSSGKKKSSTKDAIYIIVILLALGACGYLGYEMGQVKKQLEDCGNVTDQLQSDKDELNEILKNTGIIAEADNQELKQNLMSMLQEYDNLESSNVEMNDSIAAQKAKIQQLLTEVEDLQNQKKKDWGKIYKLKKETETLREIMKGYIHTIDSLNTLNINLQNTIVEKDQHIEKINKDLTNVKGQNDQLEQTVAAGSILQTVNISALAIKVKNSGAQKETSRANKADQFKACFTVMENKIAKSGTKTLYMRIVTPDAKELAGVNPVYFNMGGKEGTACIARQINYQNQNTDVCIYYELEEEAMEGTYSVEIYCEGHQIGKTSFALK</sequence>
<dbReference type="Gene3D" id="1.10.287.1490">
    <property type="match status" value="1"/>
</dbReference>
<keyword evidence="2" id="KW-0472">Membrane</keyword>
<proteinExistence type="predicted"/>
<protein>
    <recommendedName>
        <fullName evidence="5">Chromosome partitioning protein ParA</fullName>
    </recommendedName>
</protein>
<organism evidence="3 4">
    <name type="scientific">Parvicella tangerina</name>
    <dbReference type="NCBI Taxonomy" id="2829795"/>
    <lineage>
        <taxon>Bacteria</taxon>
        <taxon>Pseudomonadati</taxon>
        <taxon>Bacteroidota</taxon>
        <taxon>Flavobacteriia</taxon>
        <taxon>Flavobacteriales</taxon>
        <taxon>Parvicellaceae</taxon>
        <taxon>Parvicella</taxon>
    </lineage>
</organism>
<accession>A0A916JPK5</accession>
<evidence type="ECO:0000256" key="1">
    <source>
        <dbReference type="SAM" id="Coils"/>
    </source>
</evidence>
<evidence type="ECO:0000256" key="2">
    <source>
        <dbReference type="SAM" id="Phobius"/>
    </source>
</evidence>
<evidence type="ECO:0000313" key="4">
    <source>
        <dbReference type="Proteomes" id="UP000683507"/>
    </source>
</evidence>
<dbReference type="Proteomes" id="UP000683507">
    <property type="component" value="Chromosome"/>
</dbReference>
<feature type="transmembrane region" description="Helical" evidence="2">
    <location>
        <begin position="25"/>
        <end position="43"/>
    </location>
</feature>
<dbReference type="AlphaFoldDB" id="A0A916JPK5"/>
<reference evidence="3" key="1">
    <citation type="submission" date="2021-04" db="EMBL/GenBank/DDBJ databases">
        <authorList>
            <person name="Rodrigo-Torres L."/>
            <person name="Arahal R. D."/>
            <person name="Lucena T."/>
        </authorList>
    </citation>
    <scope>NUCLEOTIDE SEQUENCE</scope>
    <source>
        <strain evidence="3">AS29M-1</strain>
    </source>
</reference>
<dbReference type="KEGG" id="ptan:CRYO30217_02875"/>
<dbReference type="EMBL" id="OU015584">
    <property type="protein sequence ID" value="CAG5085765.1"/>
    <property type="molecule type" value="Genomic_DNA"/>
</dbReference>
<evidence type="ECO:0000313" key="3">
    <source>
        <dbReference type="EMBL" id="CAG5085765.1"/>
    </source>
</evidence>
<keyword evidence="4" id="KW-1185">Reference proteome</keyword>
<gene>
    <name evidence="3" type="ORF">CRYO30217_02875</name>
</gene>
<feature type="coiled-coil region" evidence="1">
    <location>
        <begin position="84"/>
        <end position="132"/>
    </location>
</feature>
<name>A0A916JPK5_9FLAO</name>
<evidence type="ECO:0008006" key="5">
    <source>
        <dbReference type="Google" id="ProtNLM"/>
    </source>
</evidence>
<dbReference type="RefSeq" id="WP_258543075.1">
    <property type="nucleotide sequence ID" value="NZ_OU015584.1"/>
</dbReference>
<keyword evidence="2" id="KW-0812">Transmembrane</keyword>
<keyword evidence="2" id="KW-1133">Transmembrane helix</keyword>
<keyword evidence="1" id="KW-0175">Coiled coil</keyword>